<dbReference type="AlphaFoldDB" id="A0A9D9HM41"/>
<evidence type="ECO:0000259" key="1">
    <source>
        <dbReference type="Pfam" id="PF13723"/>
    </source>
</evidence>
<reference evidence="2" key="1">
    <citation type="submission" date="2020-10" db="EMBL/GenBank/DDBJ databases">
        <authorList>
            <person name="Gilroy R."/>
        </authorList>
    </citation>
    <scope>NUCLEOTIDE SEQUENCE</scope>
    <source>
        <strain evidence="2">B1-3475</strain>
    </source>
</reference>
<evidence type="ECO:0000313" key="3">
    <source>
        <dbReference type="Proteomes" id="UP000823617"/>
    </source>
</evidence>
<proteinExistence type="predicted"/>
<name>A0A9D9HM41_9BACT</name>
<dbReference type="SUPFAM" id="SSF53901">
    <property type="entry name" value="Thiolase-like"/>
    <property type="match status" value="1"/>
</dbReference>
<dbReference type="Proteomes" id="UP000823617">
    <property type="component" value="Unassembled WGS sequence"/>
</dbReference>
<reference evidence="2" key="2">
    <citation type="journal article" date="2021" name="PeerJ">
        <title>Extensive microbial diversity within the chicken gut microbiome revealed by metagenomics and culture.</title>
        <authorList>
            <person name="Gilroy R."/>
            <person name="Ravi A."/>
            <person name="Getino M."/>
            <person name="Pursley I."/>
            <person name="Horton D.L."/>
            <person name="Alikhan N.F."/>
            <person name="Baker D."/>
            <person name="Gharbi K."/>
            <person name="Hall N."/>
            <person name="Watson M."/>
            <person name="Adriaenssens E.M."/>
            <person name="Foster-Nyarko E."/>
            <person name="Jarju S."/>
            <person name="Secka A."/>
            <person name="Antonio M."/>
            <person name="Oren A."/>
            <person name="Chaudhuri R.R."/>
            <person name="La Ragione R."/>
            <person name="Hildebrand F."/>
            <person name="Pallen M.J."/>
        </authorList>
    </citation>
    <scope>NUCLEOTIDE SEQUENCE</scope>
    <source>
        <strain evidence="2">B1-3475</strain>
    </source>
</reference>
<evidence type="ECO:0000313" key="2">
    <source>
        <dbReference type="EMBL" id="MBO8456369.1"/>
    </source>
</evidence>
<dbReference type="InterPro" id="IPR016039">
    <property type="entry name" value="Thiolase-like"/>
</dbReference>
<dbReference type="GO" id="GO:0016746">
    <property type="term" value="F:acyltransferase activity"/>
    <property type="evidence" value="ECO:0007669"/>
    <property type="project" value="InterPro"/>
</dbReference>
<dbReference type="EMBL" id="JADIMK010000086">
    <property type="protein sequence ID" value="MBO8456369.1"/>
    <property type="molecule type" value="Genomic_DNA"/>
</dbReference>
<feature type="domain" description="Beta-ketoacyl synthase-like N-terminal" evidence="1">
    <location>
        <begin position="31"/>
        <end position="154"/>
    </location>
</feature>
<sequence length="286" mass="31012">MEPVYIERTETVDAARLKELGLPALIGNANMLRRMSRMVRMGVAAGMLCLDGIPNDAIGAIVTATCLGGLEDTEKFLAEISERNEAGLNPTPFMRSVFNTVGAQIALLKGIKVYNVTYVHRTASFENALYDALMLISEGRRNVLAGAFDEMTPSSVTVKERLGLYRHGRHPGEGASFFLLSDRSSDCLSARPLALLYGVDVFRGSMSEEETRVHMSGFIASHGVPESDVEIIDGSVYRALYGEWGTVSARILSEVAVSMSGRGSRYALLHNCSDGLTHSMILIGKA</sequence>
<comment type="caution">
    <text evidence="2">The sequence shown here is derived from an EMBL/GenBank/DDBJ whole genome shotgun (WGS) entry which is preliminary data.</text>
</comment>
<organism evidence="2 3">
    <name type="scientific">Candidatus Cryptobacteroides intestinigallinarum</name>
    <dbReference type="NCBI Taxonomy" id="2840767"/>
    <lineage>
        <taxon>Bacteria</taxon>
        <taxon>Pseudomonadati</taxon>
        <taxon>Bacteroidota</taxon>
        <taxon>Bacteroidia</taxon>
        <taxon>Bacteroidales</taxon>
        <taxon>Candidatus Cryptobacteroides</taxon>
    </lineage>
</organism>
<accession>A0A9D9HM41</accession>
<dbReference type="Gene3D" id="3.40.47.10">
    <property type="match status" value="1"/>
</dbReference>
<dbReference type="Pfam" id="PF13723">
    <property type="entry name" value="Ketoacyl-synt_2"/>
    <property type="match status" value="1"/>
</dbReference>
<dbReference type="InterPro" id="IPR014030">
    <property type="entry name" value="Ketoacyl_synth_N"/>
</dbReference>
<protein>
    <submittedName>
        <fullName evidence="2">Beta-ketoacyl synthase chain length factor</fullName>
    </submittedName>
</protein>
<gene>
    <name evidence="2" type="ORF">IAC08_08240</name>
</gene>